<evidence type="ECO:0000259" key="2">
    <source>
        <dbReference type="Pfam" id="PF22289"/>
    </source>
</evidence>
<feature type="region of interest" description="Disordered" evidence="1">
    <location>
        <begin position="1"/>
        <end position="28"/>
    </location>
</feature>
<reference evidence="4" key="1">
    <citation type="journal article" date="2019" name="Int. J. Syst. Evol. Microbiol.">
        <title>The Global Catalogue of Microorganisms (GCM) 10K type strain sequencing project: providing services to taxonomists for standard genome sequencing and annotation.</title>
        <authorList>
            <consortium name="The Broad Institute Genomics Platform"/>
            <consortium name="The Broad Institute Genome Sequencing Center for Infectious Disease"/>
            <person name="Wu L."/>
            <person name="Ma J."/>
        </authorList>
    </citation>
    <scope>NUCLEOTIDE SEQUENCE [LARGE SCALE GENOMIC DNA]</scope>
    <source>
        <strain evidence="4">JCM 16702</strain>
    </source>
</reference>
<gene>
    <name evidence="3" type="ORF">GCM10022214_69000</name>
</gene>
<organism evidence="3 4">
    <name type="scientific">Actinomadura miaoliensis</name>
    <dbReference type="NCBI Taxonomy" id="430685"/>
    <lineage>
        <taxon>Bacteria</taxon>
        <taxon>Bacillati</taxon>
        <taxon>Actinomycetota</taxon>
        <taxon>Actinomycetes</taxon>
        <taxon>Streptosporangiales</taxon>
        <taxon>Thermomonosporaceae</taxon>
        <taxon>Actinomadura</taxon>
    </lineage>
</organism>
<sequence>MSSAQTAPGREAEADHTSVPRWGRDVPEVDPSGRHFAVIAIGRPARAVGEAWAERIAASGAPCWVCYADEPDEPLLRAFRERLATAVVGWRLMLAGPEAQIARLRSEAVRAGAVPAEIRMHATETRSRRVYCPHCRSITEADVAVGGRVTCHGCGLTLVCDRHFSRRLAAYMGYAADAEDAP</sequence>
<dbReference type="NCBIfam" id="NF041259">
    <property type="entry name" value="mono_DmmA_fam"/>
    <property type="match status" value="1"/>
</dbReference>
<accession>A0ABP7WSN9</accession>
<keyword evidence="3" id="KW-0560">Oxidoreductase</keyword>
<keyword evidence="3" id="KW-0503">Monooxygenase</keyword>
<dbReference type="InterPro" id="IPR048037">
    <property type="entry name" value="DmmA-like_C"/>
</dbReference>
<dbReference type="GO" id="GO:0004497">
    <property type="term" value="F:monooxygenase activity"/>
    <property type="evidence" value="ECO:0007669"/>
    <property type="project" value="UniProtKB-KW"/>
</dbReference>
<feature type="compositionally biased region" description="Basic and acidic residues" evidence="1">
    <location>
        <begin position="10"/>
        <end position="28"/>
    </location>
</feature>
<dbReference type="EMBL" id="BAAAZG010000053">
    <property type="protein sequence ID" value="GAA4095871.1"/>
    <property type="molecule type" value="Genomic_DNA"/>
</dbReference>
<dbReference type="RefSeq" id="WP_344955983.1">
    <property type="nucleotide sequence ID" value="NZ_BAAAZG010000053.1"/>
</dbReference>
<comment type="caution">
    <text evidence="3">The sequence shown here is derived from an EMBL/GenBank/DDBJ whole genome shotgun (WGS) entry which is preliminary data.</text>
</comment>
<evidence type="ECO:0000313" key="4">
    <source>
        <dbReference type="Proteomes" id="UP001500683"/>
    </source>
</evidence>
<dbReference type="Pfam" id="PF22289">
    <property type="entry name" value="DmmA-like_C"/>
    <property type="match status" value="1"/>
</dbReference>
<proteinExistence type="predicted"/>
<protein>
    <submittedName>
        <fullName evidence="3">Dimethylamine monooxygenase subunit DmmA family protein</fullName>
    </submittedName>
</protein>
<dbReference type="Proteomes" id="UP001500683">
    <property type="component" value="Unassembled WGS sequence"/>
</dbReference>
<feature type="domain" description="Dimethylamine monooxygenase subunit DmmA-like C-terminal" evidence="2">
    <location>
        <begin position="129"/>
        <end position="173"/>
    </location>
</feature>
<name>A0ABP7WSN9_9ACTN</name>
<evidence type="ECO:0000313" key="3">
    <source>
        <dbReference type="EMBL" id="GAA4095871.1"/>
    </source>
</evidence>
<evidence type="ECO:0000256" key="1">
    <source>
        <dbReference type="SAM" id="MobiDB-lite"/>
    </source>
</evidence>
<keyword evidence="4" id="KW-1185">Reference proteome</keyword>